<protein>
    <recommendedName>
        <fullName evidence="1">Tudor domain-containing protein</fullName>
    </recommendedName>
</protein>
<dbReference type="GO" id="GO:0005737">
    <property type="term" value="C:cytoplasm"/>
    <property type="evidence" value="ECO:0007669"/>
    <property type="project" value="UniProtKB-ARBA"/>
</dbReference>
<dbReference type="OrthoDB" id="7553983at2759"/>
<dbReference type="Gene3D" id="2.40.50.90">
    <property type="match status" value="1"/>
</dbReference>
<reference evidence="2 3" key="1">
    <citation type="submission" date="2015-04" db="EMBL/GenBank/DDBJ databases">
        <title>Lasius niger genome sequencing.</title>
        <authorList>
            <person name="Konorov E.A."/>
            <person name="Nikitin M.A."/>
            <person name="Kirill M.V."/>
            <person name="Chang P."/>
        </authorList>
    </citation>
    <scope>NUCLEOTIDE SEQUENCE [LARGE SCALE GENOMIC DNA]</scope>
    <source>
        <tissue evidence="2">Whole</tissue>
    </source>
</reference>
<dbReference type="SUPFAM" id="SSF63748">
    <property type="entry name" value="Tudor/PWWP/MBT"/>
    <property type="match status" value="1"/>
</dbReference>
<dbReference type="PANTHER" id="PTHR16442">
    <property type="entry name" value="RING FINGER PROTEIN 17"/>
    <property type="match status" value="1"/>
</dbReference>
<dbReference type="PaxDb" id="67767-A0A0J7KD13"/>
<keyword evidence="3" id="KW-1185">Reference proteome</keyword>
<dbReference type="Proteomes" id="UP000036403">
    <property type="component" value="Unassembled WGS sequence"/>
</dbReference>
<dbReference type="STRING" id="67767.A0A0J7KD13"/>
<dbReference type="Gene3D" id="2.30.30.140">
    <property type="match status" value="1"/>
</dbReference>
<organism evidence="2 3">
    <name type="scientific">Lasius niger</name>
    <name type="common">Black garden ant</name>
    <dbReference type="NCBI Taxonomy" id="67767"/>
    <lineage>
        <taxon>Eukaryota</taxon>
        <taxon>Metazoa</taxon>
        <taxon>Ecdysozoa</taxon>
        <taxon>Arthropoda</taxon>
        <taxon>Hexapoda</taxon>
        <taxon>Insecta</taxon>
        <taxon>Pterygota</taxon>
        <taxon>Neoptera</taxon>
        <taxon>Endopterygota</taxon>
        <taxon>Hymenoptera</taxon>
        <taxon>Apocrita</taxon>
        <taxon>Aculeata</taxon>
        <taxon>Formicoidea</taxon>
        <taxon>Formicidae</taxon>
        <taxon>Formicinae</taxon>
        <taxon>Lasius</taxon>
        <taxon>Lasius</taxon>
    </lineage>
</organism>
<dbReference type="Pfam" id="PF00567">
    <property type="entry name" value="TUDOR"/>
    <property type="match status" value="1"/>
</dbReference>
<proteinExistence type="predicted"/>
<sequence length="215" mass="25217">MEIQHINTDLLTRGRLETTIIRVESPLLFWVQLKNGEQDLKELEEELNFRMSRRAKYLYIWPDQMRVDMDVAVRDRQSWRRGLIKKFNRATSMVQVSLGDWGRLLWRRTSEVFLLEERFQHLPWQGIICGLAYTGPVTDTSTWPKETNDLCRILFEGQRGWIKIIHPLRKGAALVKLEVQQKNSPNGTFDARDTLIQLGHAELRTRVTVDAYPAV</sequence>
<gene>
    <name evidence="2" type="ORF">RF55_12304</name>
</gene>
<feature type="domain" description="Tudor" evidence="1">
    <location>
        <begin position="19"/>
        <end position="132"/>
    </location>
</feature>
<dbReference type="InterPro" id="IPR002999">
    <property type="entry name" value="Tudor"/>
</dbReference>
<dbReference type="PANTHER" id="PTHR16442:SF1">
    <property type="entry name" value="RING FINGER PROTEIN 17"/>
    <property type="match status" value="1"/>
</dbReference>
<evidence type="ECO:0000259" key="1">
    <source>
        <dbReference type="Pfam" id="PF00567"/>
    </source>
</evidence>
<name>A0A0J7KD13_LASNI</name>
<dbReference type="AlphaFoldDB" id="A0A0J7KD13"/>
<accession>A0A0J7KD13</accession>
<evidence type="ECO:0000313" key="3">
    <source>
        <dbReference type="Proteomes" id="UP000036403"/>
    </source>
</evidence>
<evidence type="ECO:0000313" key="2">
    <source>
        <dbReference type="EMBL" id="KMQ88242.1"/>
    </source>
</evidence>
<dbReference type="EMBL" id="LBMM01009292">
    <property type="protein sequence ID" value="KMQ88242.1"/>
    <property type="molecule type" value="Genomic_DNA"/>
</dbReference>
<comment type="caution">
    <text evidence="2">The sequence shown here is derived from an EMBL/GenBank/DDBJ whole genome shotgun (WGS) entry which is preliminary data.</text>
</comment>
<dbReference type="InterPro" id="IPR035437">
    <property type="entry name" value="SNase_OB-fold_sf"/>
</dbReference>